<evidence type="ECO:0000313" key="3">
    <source>
        <dbReference type="EMBL" id="MBC3907595.1"/>
    </source>
</evidence>
<feature type="domain" description="BIG2" evidence="2">
    <location>
        <begin position="517"/>
        <end position="592"/>
    </location>
</feature>
<proteinExistence type="predicted"/>
<evidence type="ECO:0000259" key="2">
    <source>
        <dbReference type="SMART" id="SM00635"/>
    </source>
</evidence>
<dbReference type="SMART" id="SM00635">
    <property type="entry name" value="BID_2"/>
    <property type="match status" value="3"/>
</dbReference>
<keyword evidence="1" id="KW-0732">Signal</keyword>
<dbReference type="EMBL" id="JACOFX010000003">
    <property type="protein sequence ID" value="MBC3907595.1"/>
    <property type="molecule type" value="Genomic_DNA"/>
</dbReference>
<feature type="signal peptide" evidence="1">
    <location>
        <begin position="1"/>
        <end position="19"/>
    </location>
</feature>
<sequence>MMKYIRGLFALLLIFGLTACGGGGGSPGSTTNVKFYTTAPDKITVAPGASQTFSIGGGVPGYQANSSTSAATVSITGQTLTITGGGGGSSIVTVKDSTGASVTIDVTVGTGLALFTTAPGDVIVGVGAQSSEFTIGGGSAVYAVSSGNSAIAQVISSGNRFAIVGVAGGKTTVSVKDTIGGSVTINVTVGSADPLFSNAAGDINLGVGAATTYTVGGGAGPYTVGSSNVAVATASISGTKLTITGISVGTSSVVIRDATVGNVTIRVTVGSNADLFTSAPATLTVGIGTSSPTFTIGGGSQVYTVTSGNTQIAGVGINGNKFTINGVSAGKTIVTVKDSFGAVVLIDVTIGSGADFYTTAPLDLTLTANGSGTYVLGGGSAPYTATSSNTSVVTASASGNSLTLTGVGSGKAVVVLRDAAGKIINVNVTLGSGTVNALFTTAPAAVTVAVGSSPAYQIGGGTAPYSVSSSNTAIATATLTGSTFTITALATGTANIVVKDAAGVPVTIVVSVGTGATVALYTSAPNIVTIAPASAPTYIIGGGTAPYAATSSNTSVATVAVTGSTMTITGVAPGTATVRLVDSVGAPVTITVNVISGTNSTLSVAPSSISGFVGDAVTIRVDGGSAPYTATSSIPGNATITSGATLTAAGNVTVFLARVGTANIVVTDAQGTVSSVAVTVAAQTSNMFLSPTVWNINETNNAIIPLTISGGNGPFQVFTNNTVLSNVAGTSPDPLNPLTFTGRTVNVSLGTQGTRCVAADTNVTITVKDSLNITTTSVMTIKDLNGGAGC</sequence>
<keyword evidence="4" id="KW-1185">Reference proteome</keyword>
<evidence type="ECO:0000313" key="4">
    <source>
        <dbReference type="Proteomes" id="UP000646911"/>
    </source>
</evidence>
<gene>
    <name evidence="3" type="ORF">H8L47_08460</name>
</gene>
<feature type="chain" id="PRO_5045911002" description="BIG2 domain-containing protein" evidence="1">
    <location>
        <begin position="20"/>
        <end position="790"/>
    </location>
</feature>
<dbReference type="Proteomes" id="UP000646911">
    <property type="component" value="Unassembled WGS sequence"/>
</dbReference>
<feature type="domain" description="BIG2" evidence="2">
    <location>
        <begin position="32"/>
        <end position="104"/>
    </location>
</feature>
<evidence type="ECO:0000256" key="1">
    <source>
        <dbReference type="SAM" id="SignalP"/>
    </source>
</evidence>
<dbReference type="PROSITE" id="PS51257">
    <property type="entry name" value="PROKAR_LIPOPROTEIN"/>
    <property type="match status" value="1"/>
</dbReference>
<dbReference type="Gene3D" id="2.60.40.1080">
    <property type="match status" value="1"/>
</dbReference>
<dbReference type="InterPro" id="IPR003343">
    <property type="entry name" value="Big_2"/>
</dbReference>
<comment type="caution">
    <text evidence="3">The sequence shown here is derived from an EMBL/GenBank/DDBJ whole genome shotgun (WGS) entry which is preliminary data.</text>
</comment>
<reference evidence="3 4" key="1">
    <citation type="submission" date="2020-08" db="EMBL/GenBank/DDBJ databases">
        <title>Novel species isolated from subtropical streams in China.</title>
        <authorList>
            <person name="Lu H."/>
        </authorList>
    </citation>
    <scope>NUCLEOTIDE SEQUENCE [LARGE SCALE GENOMIC DNA]</scope>
    <source>
        <strain evidence="3 4">NL8W</strain>
    </source>
</reference>
<feature type="domain" description="BIG2" evidence="2">
    <location>
        <begin position="435"/>
        <end position="510"/>
    </location>
</feature>
<protein>
    <recommendedName>
        <fullName evidence="2">BIG2 domain-containing protein</fullName>
    </recommendedName>
</protein>
<dbReference type="RefSeq" id="WP_186953155.1">
    <property type="nucleotide sequence ID" value="NZ_JACOFX010000003.1"/>
</dbReference>
<name>A0ABR6Z762_9BURK</name>
<organism evidence="3 4">
    <name type="scientific">Undibacterium umbellatum</name>
    <dbReference type="NCBI Taxonomy" id="2762300"/>
    <lineage>
        <taxon>Bacteria</taxon>
        <taxon>Pseudomonadati</taxon>
        <taxon>Pseudomonadota</taxon>
        <taxon>Betaproteobacteria</taxon>
        <taxon>Burkholderiales</taxon>
        <taxon>Oxalobacteraceae</taxon>
        <taxon>Undibacterium</taxon>
    </lineage>
</organism>
<accession>A0ABR6Z762</accession>